<name>A0A6A6VA14_9PLEO</name>
<organism evidence="2 3">
    <name type="scientific">Sporormia fimetaria CBS 119925</name>
    <dbReference type="NCBI Taxonomy" id="1340428"/>
    <lineage>
        <taxon>Eukaryota</taxon>
        <taxon>Fungi</taxon>
        <taxon>Dikarya</taxon>
        <taxon>Ascomycota</taxon>
        <taxon>Pezizomycotina</taxon>
        <taxon>Dothideomycetes</taxon>
        <taxon>Pleosporomycetidae</taxon>
        <taxon>Pleosporales</taxon>
        <taxon>Sporormiaceae</taxon>
        <taxon>Sporormia</taxon>
    </lineage>
</organism>
<dbReference type="AlphaFoldDB" id="A0A6A6VA14"/>
<keyword evidence="3" id="KW-1185">Reference proteome</keyword>
<proteinExistence type="predicted"/>
<evidence type="ECO:0000256" key="1">
    <source>
        <dbReference type="SAM" id="SignalP"/>
    </source>
</evidence>
<accession>A0A6A6VA14</accession>
<evidence type="ECO:0000313" key="2">
    <source>
        <dbReference type="EMBL" id="KAF2746370.1"/>
    </source>
</evidence>
<evidence type="ECO:0000313" key="3">
    <source>
        <dbReference type="Proteomes" id="UP000799440"/>
    </source>
</evidence>
<dbReference type="Proteomes" id="UP000799440">
    <property type="component" value="Unassembled WGS sequence"/>
</dbReference>
<reference evidence="2" key="1">
    <citation type="journal article" date="2020" name="Stud. Mycol.">
        <title>101 Dothideomycetes genomes: a test case for predicting lifestyles and emergence of pathogens.</title>
        <authorList>
            <person name="Haridas S."/>
            <person name="Albert R."/>
            <person name="Binder M."/>
            <person name="Bloem J."/>
            <person name="Labutti K."/>
            <person name="Salamov A."/>
            <person name="Andreopoulos B."/>
            <person name="Baker S."/>
            <person name="Barry K."/>
            <person name="Bills G."/>
            <person name="Bluhm B."/>
            <person name="Cannon C."/>
            <person name="Castanera R."/>
            <person name="Culley D."/>
            <person name="Daum C."/>
            <person name="Ezra D."/>
            <person name="Gonzalez J."/>
            <person name="Henrissat B."/>
            <person name="Kuo A."/>
            <person name="Liang C."/>
            <person name="Lipzen A."/>
            <person name="Lutzoni F."/>
            <person name="Magnuson J."/>
            <person name="Mondo S."/>
            <person name="Nolan M."/>
            <person name="Ohm R."/>
            <person name="Pangilinan J."/>
            <person name="Park H.-J."/>
            <person name="Ramirez L."/>
            <person name="Alfaro M."/>
            <person name="Sun H."/>
            <person name="Tritt A."/>
            <person name="Yoshinaga Y."/>
            <person name="Zwiers L.-H."/>
            <person name="Turgeon B."/>
            <person name="Goodwin S."/>
            <person name="Spatafora J."/>
            <person name="Crous P."/>
            <person name="Grigoriev I."/>
        </authorList>
    </citation>
    <scope>NUCLEOTIDE SEQUENCE</scope>
    <source>
        <strain evidence="2">CBS 119925</strain>
    </source>
</reference>
<gene>
    <name evidence="2" type="ORF">M011DRAFT_404765</name>
</gene>
<sequence length="140" mass="15940">MLGLNTLVAWLYLLSCSFAEGFVRPEDLVREDRIKVFLYAQPAFWEEVAIDAIKDTCAHLTNSLIDGRVKSILIGGDDVVEVLQRVDNWYCIFYNNYSCVGDDKDTLIISDGINNLQSANRTQIHSLKCRIENEVFETDT</sequence>
<dbReference type="OrthoDB" id="3774233at2759"/>
<keyword evidence="1" id="KW-0732">Signal</keyword>
<dbReference type="EMBL" id="MU006578">
    <property type="protein sequence ID" value="KAF2746370.1"/>
    <property type="molecule type" value="Genomic_DNA"/>
</dbReference>
<feature type="chain" id="PRO_5025381267" evidence="1">
    <location>
        <begin position="20"/>
        <end position="140"/>
    </location>
</feature>
<feature type="signal peptide" evidence="1">
    <location>
        <begin position="1"/>
        <end position="19"/>
    </location>
</feature>
<protein>
    <submittedName>
        <fullName evidence="2">Uncharacterized protein</fullName>
    </submittedName>
</protein>